<keyword evidence="1" id="KW-0732">Signal</keyword>
<dbReference type="VEuPathDB" id="VectorBase:AFUN000531"/>
<evidence type="ECO:0000256" key="1">
    <source>
        <dbReference type="SAM" id="SignalP"/>
    </source>
</evidence>
<dbReference type="AlphaFoldDB" id="A0A182R2Z0"/>
<evidence type="ECO:0000313" key="2">
    <source>
        <dbReference type="EnsemblMetazoa" id="AFUN000531-PA"/>
    </source>
</evidence>
<accession>A0A182R2Z0</accession>
<feature type="chain" id="PRO_5008133801" evidence="1">
    <location>
        <begin position="17"/>
        <end position="96"/>
    </location>
</feature>
<name>A0A182R2Z0_ANOFN</name>
<proteinExistence type="predicted"/>
<dbReference type="EnsemblMetazoa" id="AFUN000531-RA">
    <property type="protein sequence ID" value="AFUN000531-PA"/>
    <property type="gene ID" value="AFUN000531"/>
</dbReference>
<protein>
    <submittedName>
        <fullName evidence="2">Uncharacterized protein</fullName>
    </submittedName>
</protein>
<organism evidence="2">
    <name type="scientific">Anopheles funestus</name>
    <name type="common">African malaria mosquito</name>
    <dbReference type="NCBI Taxonomy" id="62324"/>
    <lineage>
        <taxon>Eukaryota</taxon>
        <taxon>Metazoa</taxon>
        <taxon>Ecdysozoa</taxon>
        <taxon>Arthropoda</taxon>
        <taxon>Hexapoda</taxon>
        <taxon>Insecta</taxon>
        <taxon>Pterygota</taxon>
        <taxon>Neoptera</taxon>
        <taxon>Endopterygota</taxon>
        <taxon>Diptera</taxon>
        <taxon>Nematocera</taxon>
        <taxon>Culicoidea</taxon>
        <taxon>Culicidae</taxon>
        <taxon>Anophelinae</taxon>
        <taxon>Anopheles</taxon>
    </lineage>
</organism>
<feature type="signal peptide" evidence="1">
    <location>
        <begin position="1"/>
        <end position="16"/>
    </location>
</feature>
<sequence length="96" mass="10629">MKVALCLLAVLAVALARPQNYGAEFWPEALQRAQAQGIVRPEERLISSLEVAPLVNQLENVPFDTPVSIDQIVVPFDEPVVFGELQRSVSENLARF</sequence>
<reference evidence="2" key="1">
    <citation type="submission" date="2020-05" db="UniProtKB">
        <authorList>
            <consortium name="EnsemblMetazoa"/>
        </authorList>
    </citation>
    <scope>IDENTIFICATION</scope>
    <source>
        <strain evidence="2">FUMOZ</strain>
    </source>
</reference>